<evidence type="ECO:0000313" key="2">
    <source>
        <dbReference type="EMBL" id="KAG1905426.1"/>
    </source>
</evidence>
<proteinExistence type="predicted"/>
<gene>
    <name evidence="2" type="ORF">F5891DRAFT_689685</name>
</gene>
<protein>
    <recommendedName>
        <fullName evidence="4">Zn(2)-C6 fungal-type domain-containing protein</fullName>
    </recommendedName>
</protein>
<dbReference type="AlphaFoldDB" id="A0AAD4HR15"/>
<keyword evidence="3" id="KW-1185">Reference proteome</keyword>
<feature type="region of interest" description="Disordered" evidence="1">
    <location>
        <begin position="92"/>
        <end position="128"/>
    </location>
</feature>
<comment type="caution">
    <text evidence="2">The sequence shown here is derived from an EMBL/GenBank/DDBJ whole genome shotgun (WGS) entry which is preliminary data.</text>
</comment>
<dbReference type="SUPFAM" id="SSF57701">
    <property type="entry name" value="Zn2/Cys6 DNA-binding domain"/>
    <property type="match status" value="1"/>
</dbReference>
<evidence type="ECO:0000313" key="3">
    <source>
        <dbReference type="Proteomes" id="UP001195769"/>
    </source>
</evidence>
<evidence type="ECO:0000256" key="1">
    <source>
        <dbReference type="SAM" id="MobiDB-lite"/>
    </source>
</evidence>
<dbReference type="InterPro" id="IPR001138">
    <property type="entry name" value="Zn2Cys6_DnaBD"/>
</dbReference>
<accession>A0AAD4HR15</accession>
<dbReference type="EMBL" id="JABBWK010000007">
    <property type="protein sequence ID" value="KAG1905426.1"/>
    <property type="molecule type" value="Genomic_DNA"/>
</dbReference>
<evidence type="ECO:0008006" key="4">
    <source>
        <dbReference type="Google" id="ProtNLM"/>
    </source>
</evidence>
<dbReference type="GO" id="GO:0008270">
    <property type="term" value="F:zinc ion binding"/>
    <property type="evidence" value="ECO:0007669"/>
    <property type="project" value="InterPro"/>
</dbReference>
<dbReference type="Proteomes" id="UP001195769">
    <property type="component" value="Unassembled WGS sequence"/>
</dbReference>
<dbReference type="InterPro" id="IPR036864">
    <property type="entry name" value="Zn2-C6_fun-type_DNA-bd_sf"/>
</dbReference>
<dbReference type="RefSeq" id="XP_041231001.1">
    <property type="nucleotide sequence ID" value="XM_041372806.1"/>
</dbReference>
<reference evidence="2" key="1">
    <citation type="journal article" date="2020" name="New Phytol.">
        <title>Comparative genomics reveals dynamic genome evolution in host specialist ectomycorrhizal fungi.</title>
        <authorList>
            <person name="Lofgren L.A."/>
            <person name="Nguyen N.H."/>
            <person name="Vilgalys R."/>
            <person name="Ruytinx J."/>
            <person name="Liao H.L."/>
            <person name="Branco S."/>
            <person name="Kuo A."/>
            <person name="LaButti K."/>
            <person name="Lipzen A."/>
            <person name="Andreopoulos W."/>
            <person name="Pangilinan J."/>
            <person name="Riley R."/>
            <person name="Hundley H."/>
            <person name="Na H."/>
            <person name="Barry K."/>
            <person name="Grigoriev I.V."/>
            <person name="Stajich J.E."/>
            <person name="Kennedy P.G."/>
        </authorList>
    </citation>
    <scope>NUCLEOTIDE SEQUENCE</scope>
    <source>
        <strain evidence="2">FC203</strain>
    </source>
</reference>
<dbReference type="CDD" id="cd00067">
    <property type="entry name" value="GAL4"/>
    <property type="match status" value="1"/>
</dbReference>
<sequence length="218" mass="24009">MLVRTTSSQTVPFANASIPISNRRTCRLRRKKCDEQREANSCHTCKRLRIDCLGWGSRRPEWMRDKKAVEDYKAGIKAQLTRAGLIRGQPKSSILQASSAGPSSTPASSSSVFPSRQFQPSATSSASSRVNDLGMPAYVDSLSDPTGMSVFGAFFVIREINLIATDTPSSGSTLNSPQIISVPSVHERWELSAFKPQFPLQPFRLSSLRHIARVRIAL</sequence>
<organism evidence="2 3">
    <name type="scientific">Suillus fuscotomentosus</name>
    <dbReference type="NCBI Taxonomy" id="1912939"/>
    <lineage>
        <taxon>Eukaryota</taxon>
        <taxon>Fungi</taxon>
        <taxon>Dikarya</taxon>
        <taxon>Basidiomycota</taxon>
        <taxon>Agaricomycotina</taxon>
        <taxon>Agaricomycetes</taxon>
        <taxon>Agaricomycetidae</taxon>
        <taxon>Boletales</taxon>
        <taxon>Suillineae</taxon>
        <taxon>Suillaceae</taxon>
        <taxon>Suillus</taxon>
    </lineage>
</organism>
<dbReference type="GO" id="GO:0000981">
    <property type="term" value="F:DNA-binding transcription factor activity, RNA polymerase II-specific"/>
    <property type="evidence" value="ECO:0007669"/>
    <property type="project" value="InterPro"/>
</dbReference>
<name>A0AAD4HR15_9AGAM</name>
<feature type="compositionally biased region" description="Low complexity" evidence="1">
    <location>
        <begin position="96"/>
        <end position="121"/>
    </location>
</feature>
<dbReference type="GeneID" id="64667104"/>